<dbReference type="Proteomes" id="UP000605676">
    <property type="component" value="Unassembled WGS sequence"/>
</dbReference>
<keyword evidence="4" id="KW-1185">Reference proteome</keyword>
<proteinExistence type="inferred from homology"/>
<dbReference type="PROSITE" id="PS51353">
    <property type="entry name" value="ARSC"/>
    <property type="match status" value="1"/>
</dbReference>
<evidence type="ECO:0000313" key="3">
    <source>
        <dbReference type="EMBL" id="MBK3517772.1"/>
    </source>
</evidence>
<evidence type="ECO:0000313" key="4">
    <source>
        <dbReference type="Proteomes" id="UP000605676"/>
    </source>
</evidence>
<dbReference type="Gene3D" id="3.40.30.10">
    <property type="entry name" value="Glutaredoxin"/>
    <property type="match status" value="1"/>
</dbReference>
<comment type="caution">
    <text evidence="3">The sequence shown here is derived from an EMBL/GenBank/DDBJ whole genome shotgun (WGS) entry which is preliminary data.</text>
</comment>
<comment type="similarity">
    <text evidence="1 2">Belongs to the ArsC family.</text>
</comment>
<name>A0ABS1HJB9_9BACT</name>
<gene>
    <name evidence="3" type="ORF">JIV24_10555</name>
</gene>
<evidence type="ECO:0008006" key="5">
    <source>
        <dbReference type="Google" id="ProtNLM"/>
    </source>
</evidence>
<dbReference type="InterPro" id="IPR036249">
    <property type="entry name" value="Thioredoxin-like_sf"/>
</dbReference>
<reference evidence="3 4" key="1">
    <citation type="submission" date="2021-01" db="EMBL/GenBank/DDBJ databases">
        <title>Carboxyliciviraga sp.nov., isolated from coastal sediments.</title>
        <authorList>
            <person name="Lu D."/>
            <person name="Zhang T."/>
        </authorList>
    </citation>
    <scope>NUCLEOTIDE SEQUENCE [LARGE SCALE GENOMIC DNA]</scope>
    <source>
        <strain evidence="3 4">N1Y132</strain>
    </source>
</reference>
<evidence type="ECO:0000256" key="1">
    <source>
        <dbReference type="ARBA" id="ARBA00007198"/>
    </source>
</evidence>
<accession>A0ABS1HJB9</accession>
<organism evidence="3 4">
    <name type="scientific">Carboxylicivirga marina</name>
    <dbReference type="NCBI Taxonomy" id="2800988"/>
    <lineage>
        <taxon>Bacteria</taxon>
        <taxon>Pseudomonadati</taxon>
        <taxon>Bacteroidota</taxon>
        <taxon>Bacteroidia</taxon>
        <taxon>Marinilabiliales</taxon>
        <taxon>Marinilabiliaceae</taxon>
        <taxon>Carboxylicivirga</taxon>
    </lineage>
</organism>
<dbReference type="InterPro" id="IPR006660">
    <property type="entry name" value="Arsenate_reductase-like"/>
</dbReference>
<dbReference type="PANTHER" id="PTHR30041">
    <property type="entry name" value="ARSENATE REDUCTASE"/>
    <property type="match status" value="1"/>
</dbReference>
<dbReference type="PANTHER" id="PTHR30041:SF8">
    <property type="entry name" value="PROTEIN YFFB"/>
    <property type="match status" value="1"/>
</dbReference>
<dbReference type="EMBL" id="JAENRR010000021">
    <property type="protein sequence ID" value="MBK3517772.1"/>
    <property type="molecule type" value="Genomic_DNA"/>
</dbReference>
<protein>
    <recommendedName>
        <fullName evidence="5">Arsenate reductase</fullName>
    </recommendedName>
</protein>
<dbReference type="Pfam" id="PF03960">
    <property type="entry name" value="ArsC"/>
    <property type="match status" value="1"/>
</dbReference>
<dbReference type="SUPFAM" id="SSF52833">
    <property type="entry name" value="Thioredoxin-like"/>
    <property type="match status" value="1"/>
</dbReference>
<evidence type="ECO:0000256" key="2">
    <source>
        <dbReference type="PROSITE-ProRule" id="PRU01282"/>
    </source>
</evidence>
<dbReference type="RefSeq" id="WP_200465002.1">
    <property type="nucleotide sequence ID" value="NZ_JAENRR010000021.1"/>
</dbReference>
<sequence length="122" mass="14225">MLRGKVYLLKTCSTCKRILKQVKLFGDFEVRDVKTEPLTMDEVDELAGKVGGYELIFNKQSQKYRQEGLKNKDLTEEEYRQLLSEEYTFLKRPVFVIDDKLFVGNSKTTIDLLTKYLASTNK</sequence>